<protein>
    <recommendedName>
        <fullName evidence="3">DUF4384 domain-containing protein</fullName>
    </recommendedName>
</protein>
<comment type="caution">
    <text evidence="1">The sequence shown here is derived from an EMBL/GenBank/DDBJ whole genome shotgun (WGS) entry which is preliminary data.</text>
</comment>
<dbReference type="EMBL" id="JACOOE010000003">
    <property type="protein sequence ID" value="MBC5604503.1"/>
    <property type="molecule type" value="Genomic_DNA"/>
</dbReference>
<evidence type="ECO:0000313" key="1">
    <source>
        <dbReference type="EMBL" id="MBC5604503.1"/>
    </source>
</evidence>
<sequence>MGVKGKICLIVGILLCTVSGRSQIFHGVPSSDWVLVEGCTSIKIPCGEELDREGLLNMAQQEAIEKKFGTSIAYGNFMKSFESELRHSEYYVDLSSQFPQGIWKADLMEPEWSSKEAEIMKANRRGELKKKVAAIEWTCRVKGYAQPLRQILPQFEFQILNGRKQVVVEQAILKREAKLSVGIDSVFRQGDLFITRFRSTKSGHLVLFMDNGENAFRMLPYAAFDHEDDVWVEANRWHSFFDLSAVPLKEQKMVDELELMTDREYDAIRVYYLFSETPFTKDFFFTMGDTEHKELPEGYSGLPSVTSRQFALWLQQNRVRKPDLQISVVDLIIDNLNKEVK</sequence>
<dbReference type="Proteomes" id="UP000600600">
    <property type="component" value="Unassembled WGS sequence"/>
</dbReference>
<organism evidence="1 2">
    <name type="scientific">Bacteroides difficilis</name>
    <dbReference type="NCBI Taxonomy" id="2763021"/>
    <lineage>
        <taxon>Bacteria</taxon>
        <taxon>Pseudomonadati</taxon>
        <taxon>Bacteroidota</taxon>
        <taxon>Bacteroidia</taxon>
        <taxon>Bacteroidales</taxon>
        <taxon>Bacteroidaceae</taxon>
        <taxon>Bacteroides</taxon>
    </lineage>
</organism>
<evidence type="ECO:0000313" key="2">
    <source>
        <dbReference type="Proteomes" id="UP000600600"/>
    </source>
</evidence>
<proteinExistence type="predicted"/>
<gene>
    <name evidence="1" type="ORF">H8S67_07460</name>
</gene>
<name>A0ABR7C9X8_9BACE</name>
<dbReference type="RefSeq" id="WP_186966963.1">
    <property type="nucleotide sequence ID" value="NZ_JACOOE010000003.1"/>
</dbReference>
<keyword evidence="2" id="KW-1185">Reference proteome</keyword>
<reference evidence="1 2" key="1">
    <citation type="submission" date="2020-08" db="EMBL/GenBank/DDBJ databases">
        <title>Genome public.</title>
        <authorList>
            <person name="Liu C."/>
            <person name="Sun Q."/>
        </authorList>
    </citation>
    <scope>NUCLEOTIDE SEQUENCE [LARGE SCALE GENOMIC DNA]</scope>
    <source>
        <strain evidence="1 2">M27</strain>
    </source>
</reference>
<evidence type="ECO:0008006" key="3">
    <source>
        <dbReference type="Google" id="ProtNLM"/>
    </source>
</evidence>
<accession>A0ABR7C9X8</accession>